<accession>A0A429GEH8</accession>
<dbReference type="PANTHER" id="PTHR43255">
    <property type="entry name" value="IRON-SULFUR-BINDING OXIDOREDUCTASE FADF-RELATED-RELATED"/>
    <property type="match status" value="1"/>
</dbReference>
<dbReference type="InterPro" id="IPR051460">
    <property type="entry name" value="HdrC_iron-sulfur_subunit"/>
</dbReference>
<dbReference type="EMBL" id="RXII01000009">
    <property type="protein sequence ID" value="RZN63578.1"/>
    <property type="molecule type" value="Genomic_DNA"/>
</dbReference>
<evidence type="ECO:0000313" key="4">
    <source>
        <dbReference type="Proteomes" id="UP000277582"/>
    </source>
</evidence>
<reference evidence="2 4" key="1">
    <citation type="submission" date="2018-10" db="EMBL/GenBank/DDBJ databases">
        <title>Co-occurring genomic capacity for anaerobic methane metabolism and dissimilatory sulfite reduction discovered in the Korarchaeota.</title>
        <authorList>
            <person name="Mckay L.J."/>
            <person name="Dlakic M."/>
            <person name="Fields M.W."/>
            <person name="Delmont T.O."/>
            <person name="Eren A.M."/>
            <person name="Jay Z.J."/>
            <person name="Klingelsmith K.B."/>
            <person name="Rusch D.B."/>
            <person name="Inskeep W.P."/>
        </authorList>
    </citation>
    <scope>NUCLEOTIDE SEQUENCE [LARGE SCALE GENOMIC DNA]</scope>
    <source>
        <strain evidence="2 4">MDKW</strain>
    </source>
</reference>
<feature type="domain" description="Cysteine-rich" evidence="1">
    <location>
        <begin position="214"/>
        <end position="297"/>
    </location>
</feature>
<evidence type="ECO:0000313" key="2">
    <source>
        <dbReference type="EMBL" id="RSN72209.1"/>
    </source>
</evidence>
<evidence type="ECO:0000313" key="3">
    <source>
        <dbReference type="EMBL" id="RZN63578.1"/>
    </source>
</evidence>
<keyword evidence="4" id="KW-1185">Reference proteome</keyword>
<evidence type="ECO:0000259" key="1">
    <source>
        <dbReference type="Pfam" id="PF02754"/>
    </source>
</evidence>
<dbReference type="Pfam" id="PF02754">
    <property type="entry name" value="CCG"/>
    <property type="match status" value="1"/>
</dbReference>
<gene>
    <name evidence="2" type="ORF">D6D85_14730</name>
    <name evidence="3" type="ORF">EF810_00555</name>
</gene>
<dbReference type="InterPro" id="IPR004017">
    <property type="entry name" value="Cys_rich_dom"/>
</dbReference>
<organism evidence="2 4">
    <name type="scientific">Candidatus Methanodesulfokora washburnensis</name>
    <dbReference type="NCBI Taxonomy" id="2478471"/>
    <lineage>
        <taxon>Archaea</taxon>
        <taxon>Thermoproteota</taxon>
        <taxon>Candidatus Korarchaeia</taxon>
        <taxon>Candidatus Korarchaeia incertae sedis</taxon>
        <taxon>Candidatus Methanodesulfokora</taxon>
    </lineage>
</organism>
<comment type="caution">
    <text evidence="2">The sequence shown here is derived from an EMBL/GenBank/DDBJ whole genome shotgun (WGS) entry which is preliminary data.</text>
</comment>
<proteinExistence type="predicted"/>
<protein>
    <submittedName>
        <fullName evidence="2">(Fe-S)-binding protein</fullName>
    </submittedName>
</protein>
<dbReference type="OrthoDB" id="42878at2157"/>
<reference evidence="3 5" key="2">
    <citation type="journal article" date="2019" name="Nat. Microbiol.">
        <title>Wide diversity of methane and short-chain alkane metabolisms in uncultured archaea.</title>
        <authorList>
            <person name="Borrel G."/>
            <person name="Adam P.S."/>
            <person name="McKay L.J."/>
            <person name="Chen L.X."/>
            <person name="Sierra-Garcia I.N."/>
            <person name="Sieber C.M."/>
            <person name="Letourneur Q."/>
            <person name="Ghozlane A."/>
            <person name="Andersen G.L."/>
            <person name="Li W.J."/>
            <person name="Hallam S.J."/>
            <person name="Muyzer G."/>
            <person name="de Oliveira V.M."/>
            <person name="Inskeep W.P."/>
            <person name="Banfield J.F."/>
            <person name="Gribaldo S."/>
        </authorList>
    </citation>
    <scope>NUCLEOTIDE SEQUENCE [LARGE SCALE GENOMIC DNA]</scope>
    <source>
        <strain evidence="3">NM4</strain>
    </source>
</reference>
<sequence length="323" mass="36466">MPLPVEDVINMVVANVVRRGTPISMSDDALNGWARELNLPKYGDTVLYTSQLYQMVPYARASVDMLEDLEKSTIGRILVGLGSRLASVYDVSKLTVRVSKEDISAQHDLLKGIARILNNIGISFGYMYDDELYSGVLLYDLGRDEDFRRHAERVSKLFKERGVKRIIAVDPHTTYILREVYPKFVDGFDVEVRNYLEILAEKSPEPKKKISETVTIHDPCYYARYLKIIDQPRNLLVNAGVEIKEPDRTKSLTFCCGGPIESIFPRISKEIASLRVDQLGSVCKNAVVMCPFCFENLSRADSGKVQLRDIAYYLSQSYGGVSI</sequence>
<dbReference type="RefSeq" id="WP_125672702.1">
    <property type="nucleotide sequence ID" value="NZ_RCOS01000164.1"/>
</dbReference>
<dbReference type="PANTHER" id="PTHR43255:SF2">
    <property type="entry name" value="HETERODISULFIDE REDUCTASE RELATED PROTEIN"/>
    <property type="match status" value="1"/>
</dbReference>
<dbReference type="Proteomes" id="UP000316217">
    <property type="component" value="Unassembled WGS sequence"/>
</dbReference>
<dbReference type="EMBL" id="RCOS01000164">
    <property type="protein sequence ID" value="RSN72209.1"/>
    <property type="molecule type" value="Genomic_DNA"/>
</dbReference>
<dbReference type="GO" id="GO:0005886">
    <property type="term" value="C:plasma membrane"/>
    <property type="evidence" value="ECO:0007669"/>
    <property type="project" value="TreeGrafter"/>
</dbReference>
<dbReference type="GO" id="GO:0016491">
    <property type="term" value="F:oxidoreductase activity"/>
    <property type="evidence" value="ECO:0007669"/>
    <property type="project" value="UniProtKB-ARBA"/>
</dbReference>
<evidence type="ECO:0000313" key="5">
    <source>
        <dbReference type="Proteomes" id="UP000316217"/>
    </source>
</evidence>
<name>A0A429GEH8_9CREN</name>
<dbReference type="Proteomes" id="UP000277582">
    <property type="component" value="Unassembled WGS sequence"/>
</dbReference>
<dbReference type="AlphaFoldDB" id="A0A429GEH8"/>